<proteinExistence type="predicted"/>
<reference evidence="2 3" key="1">
    <citation type="submission" date="2014-11" db="EMBL/GenBank/DDBJ databases">
        <authorList>
            <person name="Zhu J."/>
            <person name="Qi W."/>
            <person name="Song R."/>
        </authorList>
    </citation>
    <scope>NUCLEOTIDE SEQUENCE [LARGE SCALE GENOMIC DNA]</scope>
</reference>
<feature type="region of interest" description="Disordered" evidence="1">
    <location>
        <begin position="162"/>
        <end position="184"/>
    </location>
</feature>
<dbReference type="EMBL" id="CDMY01000964">
    <property type="protein sequence ID" value="CEM37956.1"/>
    <property type="molecule type" value="Genomic_DNA"/>
</dbReference>
<sequence length="215" mass="23370">MQSHGHGFEPRTELLRTRQNVTSSVFHRLLLGRIRSLSQNTHSQISHPNTYDRSQQLFEEAMCVTCEECGAFCSATACLTLVILLLANWGMVLVRVDEIGDSHSAALKLVVANEELMWSHMKADLMDDMAKNTTAIAGDVADIEAMAGNMALLKHTLHLRGSNKTDNHPAVPPAGNSNSNTTDVIIDKPTNSTTTTNSAEMIAARAVQTDLAITT</sequence>
<feature type="compositionally biased region" description="Polar residues" evidence="1">
    <location>
        <begin position="175"/>
        <end position="184"/>
    </location>
</feature>
<protein>
    <submittedName>
        <fullName evidence="2">Uncharacterized protein</fullName>
    </submittedName>
</protein>
<evidence type="ECO:0000313" key="3">
    <source>
        <dbReference type="Proteomes" id="UP000041254"/>
    </source>
</evidence>
<dbReference type="VEuPathDB" id="CryptoDB:Vbra_19446"/>
<dbReference type="AlphaFoldDB" id="A0A0G4H2Q2"/>
<gene>
    <name evidence="2" type="ORF">Vbra_19446</name>
</gene>
<evidence type="ECO:0000313" key="2">
    <source>
        <dbReference type="EMBL" id="CEM37956.1"/>
    </source>
</evidence>
<evidence type="ECO:0000256" key="1">
    <source>
        <dbReference type="SAM" id="MobiDB-lite"/>
    </source>
</evidence>
<name>A0A0G4H2Q2_VITBC</name>
<accession>A0A0G4H2Q2</accession>
<organism evidence="2 3">
    <name type="scientific">Vitrella brassicaformis (strain CCMP3155)</name>
    <dbReference type="NCBI Taxonomy" id="1169540"/>
    <lineage>
        <taxon>Eukaryota</taxon>
        <taxon>Sar</taxon>
        <taxon>Alveolata</taxon>
        <taxon>Colpodellida</taxon>
        <taxon>Vitrellaceae</taxon>
        <taxon>Vitrella</taxon>
    </lineage>
</organism>
<dbReference type="Proteomes" id="UP000041254">
    <property type="component" value="Unassembled WGS sequence"/>
</dbReference>
<keyword evidence="3" id="KW-1185">Reference proteome</keyword>
<dbReference type="InParanoid" id="A0A0G4H2Q2"/>